<keyword evidence="9 11" id="KW-0378">Hydrolase</keyword>
<dbReference type="Gene3D" id="3.40.50.1820">
    <property type="entry name" value="alpha/beta hydrolase"/>
    <property type="match status" value="1"/>
</dbReference>
<evidence type="ECO:0000256" key="12">
    <source>
        <dbReference type="PIRSR" id="PIRSR006431-1"/>
    </source>
</evidence>
<reference evidence="15 16" key="1">
    <citation type="submission" date="2020-08" db="EMBL/GenBank/DDBJ databases">
        <title>Genomic Encyclopedia of Type Strains, Phase IV (KMG-IV): sequencing the most valuable type-strain genomes for metagenomic binning, comparative biology and taxonomic classification.</title>
        <authorList>
            <person name="Goeker M."/>
        </authorList>
    </citation>
    <scope>NUCLEOTIDE SEQUENCE [LARGE SCALE GENOMIC DNA]</scope>
    <source>
        <strain evidence="15 16">DSM 15743</strain>
    </source>
</reference>
<evidence type="ECO:0000313" key="16">
    <source>
        <dbReference type="Proteomes" id="UP000519439"/>
    </source>
</evidence>
<evidence type="ECO:0000313" key="15">
    <source>
        <dbReference type="EMBL" id="MBB4041115.1"/>
    </source>
</evidence>
<feature type="domain" description="AB hydrolase-1" evidence="14">
    <location>
        <begin position="38"/>
        <end position="300"/>
    </location>
</feature>
<evidence type="ECO:0000256" key="2">
    <source>
        <dbReference type="ARBA" id="ARBA00004496"/>
    </source>
</evidence>
<organism evidence="15 16">
    <name type="scientific">Microvirga flocculans</name>
    <dbReference type="NCBI Taxonomy" id="217168"/>
    <lineage>
        <taxon>Bacteria</taxon>
        <taxon>Pseudomonadati</taxon>
        <taxon>Pseudomonadota</taxon>
        <taxon>Alphaproteobacteria</taxon>
        <taxon>Hyphomicrobiales</taxon>
        <taxon>Methylobacteriaceae</taxon>
        <taxon>Microvirga</taxon>
    </lineage>
</organism>
<dbReference type="PIRSF" id="PIRSF006431">
    <property type="entry name" value="Pept_S33"/>
    <property type="match status" value="1"/>
</dbReference>
<dbReference type="EMBL" id="JACIDC010000009">
    <property type="protein sequence ID" value="MBB4041115.1"/>
    <property type="molecule type" value="Genomic_DNA"/>
</dbReference>
<dbReference type="InterPro" id="IPR005944">
    <property type="entry name" value="Pro_iminopeptidase"/>
</dbReference>
<comment type="similarity">
    <text evidence="3 11 13">Belongs to the peptidase S33 family.</text>
</comment>
<dbReference type="GO" id="GO:0006508">
    <property type="term" value="P:proteolysis"/>
    <property type="evidence" value="ECO:0007669"/>
    <property type="project" value="UniProtKB-KW"/>
</dbReference>
<dbReference type="Pfam" id="PF00561">
    <property type="entry name" value="Abhydrolase_1"/>
    <property type="match status" value="1"/>
</dbReference>
<name>A0A7W6N947_9HYPH</name>
<dbReference type="SUPFAM" id="SSF53474">
    <property type="entry name" value="alpha/beta-Hydrolases"/>
    <property type="match status" value="1"/>
</dbReference>
<evidence type="ECO:0000256" key="9">
    <source>
        <dbReference type="ARBA" id="ARBA00022801"/>
    </source>
</evidence>
<comment type="subcellular location">
    <subcellularLocation>
        <location evidence="2 11">Cytoplasm</location>
    </subcellularLocation>
</comment>
<gene>
    <name evidence="15" type="ORF">GGR34_002778</name>
</gene>
<evidence type="ECO:0000256" key="1">
    <source>
        <dbReference type="ARBA" id="ARBA00001585"/>
    </source>
</evidence>
<comment type="caution">
    <text evidence="15">The sequence shown here is derived from an EMBL/GenBank/DDBJ whole genome shotgun (WGS) entry which is preliminary data.</text>
</comment>
<evidence type="ECO:0000256" key="11">
    <source>
        <dbReference type="PIRNR" id="PIRNR006431"/>
    </source>
</evidence>
<evidence type="ECO:0000256" key="10">
    <source>
        <dbReference type="ARBA" id="ARBA00029605"/>
    </source>
</evidence>
<evidence type="ECO:0000256" key="4">
    <source>
        <dbReference type="ARBA" id="ARBA00012568"/>
    </source>
</evidence>
<dbReference type="AlphaFoldDB" id="A0A7W6N947"/>
<dbReference type="InterPro" id="IPR029058">
    <property type="entry name" value="AB_hydrolase_fold"/>
</dbReference>
<dbReference type="EC" id="3.4.11.5" evidence="4 11"/>
<feature type="active site" evidence="12">
    <location>
        <position position="270"/>
    </location>
</feature>
<evidence type="ECO:0000256" key="7">
    <source>
        <dbReference type="ARBA" id="ARBA00022490"/>
    </source>
</evidence>
<dbReference type="NCBIfam" id="TIGR01249">
    <property type="entry name" value="pro_imino_pep_1"/>
    <property type="match status" value="1"/>
</dbReference>
<evidence type="ECO:0000256" key="6">
    <source>
        <dbReference type="ARBA" id="ARBA00022438"/>
    </source>
</evidence>
<dbReference type="GO" id="GO:0004177">
    <property type="term" value="F:aminopeptidase activity"/>
    <property type="evidence" value="ECO:0007669"/>
    <property type="project" value="UniProtKB-UniRule"/>
</dbReference>
<dbReference type="PRINTS" id="PR00111">
    <property type="entry name" value="ABHYDROLASE"/>
</dbReference>
<evidence type="ECO:0000259" key="14">
    <source>
        <dbReference type="Pfam" id="PF00561"/>
    </source>
</evidence>
<proteinExistence type="inferred from homology"/>
<accession>A0A7W6N947</accession>
<feature type="active site" description="Proton donor" evidence="12">
    <location>
        <position position="298"/>
    </location>
</feature>
<dbReference type="InterPro" id="IPR002410">
    <property type="entry name" value="Peptidase_S33"/>
</dbReference>
<keyword evidence="8 11" id="KW-0645">Protease</keyword>
<sequence>MSDLYPPLEPYETGMLDVGDGHLIYWEACGNPHGKPALVLHGGPGSGCTVNARRSFDPRAYRIVLFDQRGSGRSIPHASAPGVDLSTNTTGHLLADIERLRQFLEIEKWLVLGGSWGSTLALAYAERHPERVSAMVLFSIATTTDSEIEWITQGVGAFFPEVWERFRAGVPKADREISLVDAYHRLLMHPDPVIHEKAARDWCHWEMAIVATHPGHKPHPRYEDPAFRLGFARLVTHYWRHKAWLEDGELIRNANRLAGIPGFMIHGRLDIGSPLVTAWKLQQNWPGSELIVVGEAGHDARDPGMTEAIVAATDRFA</sequence>
<keyword evidence="7 11" id="KW-0963">Cytoplasm</keyword>
<evidence type="ECO:0000256" key="13">
    <source>
        <dbReference type="RuleBase" id="RU003421"/>
    </source>
</evidence>
<evidence type="ECO:0000256" key="3">
    <source>
        <dbReference type="ARBA" id="ARBA00010088"/>
    </source>
</evidence>
<dbReference type="RefSeq" id="WP_027316462.1">
    <property type="nucleotide sequence ID" value="NZ_JACIDC010000009.1"/>
</dbReference>
<evidence type="ECO:0000256" key="5">
    <source>
        <dbReference type="ARBA" id="ARBA00021843"/>
    </source>
</evidence>
<dbReference type="Proteomes" id="UP000519439">
    <property type="component" value="Unassembled WGS sequence"/>
</dbReference>
<keyword evidence="16" id="KW-1185">Reference proteome</keyword>
<dbReference type="PANTHER" id="PTHR43722">
    <property type="entry name" value="PROLINE IMINOPEPTIDASE"/>
    <property type="match status" value="1"/>
</dbReference>
<feature type="active site" description="Nucleophile" evidence="12">
    <location>
        <position position="115"/>
    </location>
</feature>
<protein>
    <recommendedName>
        <fullName evidence="5 11">Proline iminopeptidase</fullName>
        <shortName evidence="11">PIP</shortName>
        <ecNumber evidence="4 11">3.4.11.5</ecNumber>
    </recommendedName>
    <alternativeName>
        <fullName evidence="10 11">Prolyl aminopeptidase</fullName>
    </alternativeName>
</protein>
<evidence type="ECO:0000256" key="8">
    <source>
        <dbReference type="ARBA" id="ARBA00022670"/>
    </source>
</evidence>
<comment type="catalytic activity">
    <reaction evidence="1 11 13">
        <text>Release of N-terminal proline from a peptide.</text>
        <dbReference type="EC" id="3.4.11.5"/>
    </reaction>
</comment>
<dbReference type="InterPro" id="IPR000073">
    <property type="entry name" value="AB_hydrolase_1"/>
</dbReference>
<dbReference type="GO" id="GO:0005737">
    <property type="term" value="C:cytoplasm"/>
    <property type="evidence" value="ECO:0007669"/>
    <property type="project" value="UniProtKB-SubCell"/>
</dbReference>
<keyword evidence="6 11" id="KW-0031">Aminopeptidase</keyword>
<dbReference type="PANTHER" id="PTHR43722:SF1">
    <property type="entry name" value="PROLINE IMINOPEPTIDASE"/>
    <property type="match status" value="1"/>
</dbReference>
<dbReference type="PRINTS" id="PR00793">
    <property type="entry name" value="PROAMNOPTASE"/>
</dbReference>